<name>A0AAW6RRC9_9BURK</name>
<comment type="caution">
    <text evidence="1">The sequence shown here is derived from an EMBL/GenBank/DDBJ whole genome shotgun (WGS) entry which is preliminary data.</text>
</comment>
<evidence type="ECO:0000313" key="2">
    <source>
        <dbReference type="Proteomes" id="UP001237156"/>
    </source>
</evidence>
<dbReference type="AlphaFoldDB" id="A0AAW6RRC9"/>
<sequence>MAAMLSPLLFGGCKFSRYFDVEWDEEVELFGGKIIIVHIKRGYERTSSIFDPDLRSIQRSVEITFDAGGRIGIFKRKFDNYDVCYINKSGNNWYILLGGIGFVRKRIVSQAIPILIIYQDGQEVPASSWMEVPYFSRENIMPPTPNAAGVLHFNGKLLTIAAKEAHWKKYPRGAGDGDLINVRGVQPPAIPQP</sequence>
<dbReference type="RefSeq" id="WP_279525081.1">
    <property type="nucleotide sequence ID" value="NZ_JARVII010000032.1"/>
</dbReference>
<protein>
    <recommendedName>
        <fullName evidence="3">Lipoprotein</fullName>
    </recommendedName>
</protein>
<dbReference type="EMBL" id="JARVII010000032">
    <property type="protein sequence ID" value="MDG9700345.1"/>
    <property type="molecule type" value="Genomic_DNA"/>
</dbReference>
<keyword evidence="2" id="KW-1185">Reference proteome</keyword>
<evidence type="ECO:0000313" key="1">
    <source>
        <dbReference type="EMBL" id="MDG9700345.1"/>
    </source>
</evidence>
<accession>A0AAW6RRC9</accession>
<proteinExistence type="predicted"/>
<evidence type="ECO:0008006" key="3">
    <source>
        <dbReference type="Google" id="ProtNLM"/>
    </source>
</evidence>
<dbReference type="Proteomes" id="UP001237156">
    <property type="component" value="Unassembled WGS sequence"/>
</dbReference>
<gene>
    <name evidence="1" type="ORF">QB898_11610</name>
</gene>
<organism evidence="1 2">
    <name type="scientific">Ottowia cancrivicina</name>
    <dbReference type="NCBI Taxonomy" id="3040346"/>
    <lineage>
        <taxon>Bacteria</taxon>
        <taxon>Pseudomonadati</taxon>
        <taxon>Pseudomonadota</taxon>
        <taxon>Betaproteobacteria</taxon>
        <taxon>Burkholderiales</taxon>
        <taxon>Comamonadaceae</taxon>
        <taxon>Ottowia</taxon>
    </lineage>
</organism>
<reference evidence="1 2" key="1">
    <citation type="submission" date="2023-04" db="EMBL/GenBank/DDBJ databases">
        <title>Ottowia paracancer sp. nov., isolated from human stomach.</title>
        <authorList>
            <person name="Song Y."/>
        </authorList>
    </citation>
    <scope>NUCLEOTIDE SEQUENCE [LARGE SCALE GENOMIC DNA]</scope>
    <source>
        <strain evidence="1 2">10c7w1</strain>
    </source>
</reference>